<keyword evidence="3" id="KW-1185">Reference proteome</keyword>
<name>A0ABT3SFV4_9MYCO</name>
<accession>A0ABT3SFV4</accession>
<dbReference type="EMBL" id="JAPJDO010000010">
    <property type="protein sequence ID" value="MCX2937762.1"/>
    <property type="molecule type" value="Genomic_DNA"/>
</dbReference>
<dbReference type="Proteomes" id="UP001300745">
    <property type="component" value="Unassembled WGS sequence"/>
</dbReference>
<evidence type="ECO:0000313" key="3">
    <source>
        <dbReference type="Proteomes" id="UP001300745"/>
    </source>
</evidence>
<reference evidence="2 3" key="1">
    <citation type="submission" date="2022-11" db="EMBL/GenBank/DDBJ databases">
        <title>Mycobacterium sp. nov.</title>
        <authorList>
            <person name="Papic B."/>
            <person name="Spicic S."/>
            <person name="Duvnjak S."/>
        </authorList>
    </citation>
    <scope>NUCLEOTIDE SEQUENCE [LARGE SCALE GENOMIC DNA]</scope>
    <source>
        <strain evidence="2 3">CVI_P4</strain>
    </source>
</reference>
<comment type="caution">
    <text evidence="2">The sequence shown here is derived from an EMBL/GenBank/DDBJ whole genome shotgun (WGS) entry which is preliminary data.</text>
</comment>
<sequence>MADRAGRSGLAADTSRPTERRDDDMSSTNVTVTRDEKGNVHARWVGSVTFHPSIYGNPESFGSLMHECVQNFERELKAEVNHDLMH</sequence>
<protein>
    <submittedName>
        <fullName evidence="2">Uncharacterized protein</fullName>
    </submittedName>
</protein>
<dbReference type="RefSeq" id="WP_265997420.1">
    <property type="nucleotide sequence ID" value="NZ_JAPJDN010000010.1"/>
</dbReference>
<gene>
    <name evidence="2" type="ORF">ORI27_13715</name>
</gene>
<evidence type="ECO:0000313" key="2">
    <source>
        <dbReference type="EMBL" id="MCX2937762.1"/>
    </source>
</evidence>
<proteinExistence type="predicted"/>
<feature type="region of interest" description="Disordered" evidence="1">
    <location>
        <begin position="1"/>
        <end position="30"/>
    </location>
</feature>
<organism evidence="2 3">
    <name type="scientific">Mycobacterium pinniadriaticum</name>
    <dbReference type="NCBI Taxonomy" id="2994102"/>
    <lineage>
        <taxon>Bacteria</taxon>
        <taxon>Bacillati</taxon>
        <taxon>Actinomycetota</taxon>
        <taxon>Actinomycetes</taxon>
        <taxon>Mycobacteriales</taxon>
        <taxon>Mycobacteriaceae</taxon>
        <taxon>Mycobacterium</taxon>
    </lineage>
</organism>
<evidence type="ECO:0000256" key="1">
    <source>
        <dbReference type="SAM" id="MobiDB-lite"/>
    </source>
</evidence>